<evidence type="ECO:0000313" key="3">
    <source>
        <dbReference type="Proteomes" id="UP000005510"/>
    </source>
</evidence>
<dbReference type="ESTHER" id="9porp-a7afn0">
    <property type="family name" value="DPP4N_Peptidase_S9"/>
</dbReference>
<dbReference type="Pfam" id="PF00326">
    <property type="entry name" value="Peptidase_S9"/>
    <property type="match status" value="1"/>
</dbReference>
<dbReference type="HOGENOM" id="CLU_053503_2_0_10"/>
<proteinExistence type="predicted"/>
<dbReference type="Gene3D" id="3.40.50.1820">
    <property type="entry name" value="alpha/beta hydrolase"/>
    <property type="match status" value="1"/>
</dbReference>
<reference evidence="2 3" key="1">
    <citation type="submission" date="2008-10" db="EMBL/GenBank/DDBJ databases">
        <title>Draft genome sequence of Parabacteroides johnsonii (DSM 18315).</title>
        <authorList>
            <person name="Sudarsanam P."/>
            <person name="Ley R."/>
            <person name="Guruge J."/>
            <person name="Turnbaugh P.J."/>
            <person name="Mahowald M."/>
            <person name="Liep D."/>
            <person name="Gordon J."/>
        </authorList>
    </citation>
    <scope>NUCLEOTIDE SEQUENCE [LARGE SCALE GENOMIC DNA]</scope>
    <source>
        <strain evidence="2 3">DSM 18315</strain>
    </source>
</reference>
<name>B7B9I1_9BACT</name>
<feature type="domain" description="Peptidase S9 prolyl oligopeptidase catalytic" evidence="1">
    <location>
        <begin position="79"/>
        <end position="282"/>
    </location>
</feature>
<dbReference type="InterPro" id="IPR001375">
    <property type="entry name" value="Peptidase_S9_cat"/>
</dbReference>
<dbReference type="InterPro" id="IPR029058">
    <property type="entry name" value="AB_hydrolase_fold"/>
</dbReference>
<protein>
    <submittedName>
        <fullName evidence="2">Peptidase, S9A/B/C family, catalytic domain protein</fullName>
        <ecNumber evidence="2">3.4.-.-</ecNumber>
    </submittedName>
</protein>
<dbReference type="SUPFAM" id="SSF53474">
    <property type="entry name" value="alpha/beta-Hydrolases"/>
    <property type="match status" value="1"/>
</dbReference>
<dbReference type="EC" id="3.4.-.-" evidence="2"/>
<dbReference type="InterPro" id="IPR050278">
    <property type="entry name" value="Serine_Prot_S9B/DPPIV"/>
</dbReference>
<dbReference type="EMBL" id="ABYH01000177">
    <property type="protein sequence ID" value="EEC96908.1"/>
    <property type="molecule type" value="Genomic_DNA"/>
</dbReference>
<dbReference type="Proteomes" id="UP000005510">
    <property type="component" value="Unassembled WGS sequence"/>
</dbReference>
<dbReference type="GO" id="GO:0008236">
    <property type="term" value="F:serine-type peptidase activity"/>
    <property type="evidence" value="ECO:0007669"/>
    <property type="project" value="InterPro"/>
</dbReference>
<comment type="caution">
    <text evidence="2">The sequence shown here is derived from an EMBL/GenBank/DDBJ whole genome shotgun (WGS) entry which is preliminary data.</text>
</comment>
<dbReference type="AlphaFoldDB" id="B7B9I1"/>
<dbReference type="RefSeq" id="WP_008148536.1">
    <property type="nucleotide sequence ID" value="NZ_DS996449.1"/>
</dbReference>
<dbReference type="PANTHER" id="PTHR11731">
    <property type="entry name" value="PROTEASE FAMILY S9B,C DIPEPTIDYL-PEPTIDASE IV-RELATED"/>
    <property type="match status" value="1"/>
</dbReference>
<evidence type="ECO:0000259" key="1">
    <source>
        <dbReference type="Pfam" id="PF00326"/>
    </source>
</evidence>
<feature type="non-terminal residue" evidence="2">
    <location>
        <position position="1"/>
    </location>
</feature>
<accession>B7B9I1</accession>
<sequence>SNGRKLMTLEESDFSGLLAAGYQFPEPFKVKAADGVTDLYGVMYKPFNFDSTALYPIIDYVYPGPQVEATVYPFSRMSVRTDRLAQAGFVVITVGNRGGHPSRSKWYHNFGYGNLRDYGLADQKAAIEQLANRYPFIDINRVGIHGHSGGGFMSTAAILQYPDFFKAAVSCAGNHDNRIYNRWWSETHHGVKEVVSEKGDTTFVYNIKTNEEIAGRLKGHLMLVHGDIDNNVHPGNTLRVADALIRAGKRFDMLLLPQQRHGFGDMDEYFYWRMVDYFSRNLLGEQETSVDIPKR</sequence>
<gene>
    <name evidence="2" type="ORF">PRABACTJOHN_01684</name>
</gene>
<dbReference type="PANTHER" id="PTHR11731:SF118">
    <property type="entry name" value="BLR1971 PROTEIN"/>
    <property type="match status" value="1"/>
</dbReference>
<dbReference type="STRING" id="537006.PRABACTJOHN_01684"/>
<organism evidence="2 3">
    <name type="scientific">Parabacteroides johnsonii DSM 18315</name>
    <dbReference type="NCBI Taxonomy" id="537006"/>
    <lineage>
        <taxon>Bacteria</taxon>
        <taxon>Pseudomonadati</taxon>
        <taxon>Bacteroidota</taxon>
        <taxon>Bacteroidia</taxon>
        <taxon>Bacteroidales</taxon>
        <taxon>Tannerellaceae</taxon>
        <taxon>Parabacteroides</taxon>
    </lineage>
</organism>
<reference evidence="2 3" key="2">
    <citation type="submission" date="2008-10" db="EMBL/GenBank/DDBJ databases">
        <authorList>
            <person name="Fulton L."/>
            <person name="Clifton S."/>
            <person name="Fulton B."/>
            <person name="Xu J."/>
            <person name="Minx P."/>
            <person name="Pepin K.H."/>
            <person name="Johnson M."/>
            <person name="Bhonagiri V."/>
            <person name="Nash W.E."/>
            <person name="Mardis E.R."/>
            <person name="Wilson R.K."/>
        </authorList>
    </citation>
    <scope>NUCLEOTIDE SEQUENCE [LARGE SCALE GENOMIC DNA]</scope>
    <source>
        <strain evidence="2 3">DSM 18315</strain>
    </source>
</reference>
<keyword evidence="2" id="KW-0378">Hydrolase</keyword>
<dbReference type="GO" id="GO:0006508">
    <property type="term" value="P:proteolysis"/>
    <property type="evidence" value="ECO:0007669"/>
    <property type="project" value="InterPro"/>
</dbReference>
<evidence type="ECO:0000313" key="2">
    <source>
        <dbReference type="EMBL" id="EEC96908.1"/>
    </source>
</evidence>